<keyword evidence="1 4" id="KW-0732">Signal</keyword>
<feature type="signal peptide" evidence="4">
    <location>
        <begin position="1"/>
        <end position="21"/>
    </location>
</feature>
<evidence type="ECO:0000259" key="5">
    <source>
        <dbReference type="Pfam" id="PF04234"/>
    </source>
</evidence>
<evidence type="ECO:0000313" key="7">
    <source>
        <dbReference type="Proteomes" id="UP001321498"/>
    </source>
</evidence>
<evidence type="ECO:0000256" key="3">
    <source>
        <dbReference type="SAM" id="Phobius"/>
    </source>
</evidence>
<evidence type="ECO:0000313" key="6">
    <source>
        <dbReference type="EMBL" id="BDZ44620.1"/>
    </source>
</evidence>
<dbReference type="InterPro" id="IPR014756">
    <property type="entry name" value="Ig_E-set"/>
</dbReference>
<protein>
    <recommendedName>
        <fullName evidence="5">CopC domain-containing protein</fullName>
    </recommendedName>
</protein>
<dbReference type="Gene3D" id="2.60.40.1220">
    <property type="match status" value="1"/>
</dbReference>
<keyword evidence="3" id="KW-0472">Membrane</keyword>
<feature type="chain" id="PRO_5046692679" description="CopC domain-containing protein" evidence="4">
    <location>
        <begin position="22"/>
        <end position="200"/>
    </location>
</feature>
<dbReference type="RefSeq" id="WP_286278059.1">
    <property type="nucleotide sequence ID" value="NZ_AP027731.1"/>
</dbReference>
<evidence type="ECO:0000256" key="4">
    <source>
        <dbReference type="SAM" id="SignalP"/>
    </source>
</evidence>
<evidence type="ECO:0000256" key="1">
    <source>
        <dbReference type="ARBA" id="ARBA00022729"/>
    </source>
</evidence>
<feature type="domain" description="CopC" evidence="5">
    <location>
        <begin position="29"/>
        <end position="123"/>
    </location>
</feature>
<sequence length="200" mass="19609">MRWTPLRALATLAGAAALALAAPLAASAHDSLSSSTPAADSTVDSADEVALTFSGVLLELGDGQQSTAIQVRRDGRYYETACPALSDRTASVPVALGAAGTYDVLWQVVSSDGHPVSGTYSFTYAPAAGAEAAEGSAQPACGQAAGAATGPSDDTILLVAAGGVVALAVVGVVVALLLGRRRTRAGAAVGAGDDRGTGAL</sequence>
<dbReference type="EMBL" id="AP027731">
    <property type="protein sequence ID" value="BDZ44620.1"/>
    <property type="molecule type" value="Genomic_DNA"/>
</dbReference>
<feature type="transmembrane region" description="Helical" evidence="3">
    <location>
        <begin position="156"/>
        <end position="178"/>
    </location>
</feature>
<gene>
    <name evidence="6" type="ORF">GCM10025866_05290</name>
</gene>
<keyword evidence="2" id="KW-0186">Copper</keyword>
<dbReference type="SUPFAM" id="SSF81296">
    <property type="entry name" value="E set domains"/>
    <property type="match status" value="1"/>
</dbReference>
<keyword evidence="7" id="KW-1185">Reference proteome</keyword>
<name>A0ABN6XIC6_9MICO</name>
<dbReference type="Proteomes" id="UP001321498">
    <property type="component" value="Chromosome"/>
</dbReference>
<proteinExistence type="predicted"/>
<keyword evidence="3" id="KW-1133">Transmembrane helix</keyword>
<organism evidence="6 7">
    <name type="scientific">Naasia aerilata</name>
    <dbReference type="NCBI Taxonomy" id="1162966"/>
    <lineage>
        <taxon>Bacteria</taxon>
        <taxon>Bacillati</taxon>
        <taxon>Actinomycetota</taxon>
        <taxon>Actinomycetes</taxon>
        <taxon>Micrococcales</taxon>
        <taxon>Microbacteriaceae</taxon>
        <taxon>Naasia</taxon>
    </lineage>
</organism>
<dbReference type="InterPro" id="IPR007348">
    <property type="entry name" value="CopC_dom"/>
</dbReference>
<accession>A0ABN6XIC6</accession>
<dbReference type="InterPro" id="IPR014755">
    <property type="entry name" value="Cu-Rt/internalin_Ig-like"/>
</dbReference>
<evidence type="ECO:0000256" key="2">
    <source>
        <dbReference type="ARBA" id="ARBA00023008"/>
    </source>
</evidence>
<reference evidence="7" key="1">
    <citation type="journal article" date="2019" name="Int. J. Syst. Evol. Microbiol.">
        <title>The Global Catalogue of Microorganisms (GCM) 10K type strain sequencing project: providing services to taxonomists for standard genome sequencing and annotation.</title>
        <authorList>
            <consortium name="The Broad Institute Genomics Platform"/>
            <consortium name="The Broad Institute Genome Sequencing Center for Infectious Disease"/>
            <person name="Wu L."/>
            <person name="Ma J."/>
        </authorList>
    </citation>
    <scope>NUCLEOTIDE SEQUENCE [LARGE SCALE GENOMIC DNA]</scope>
    <source>
        <strain evidence="7">NBRC 108725</strain>
    </source>
</reference>
<keyword evidence="3" id="KW-0812">Transmembrane</keyword>
<dbReference type="Pfam" id="PF04234">
    <property type="entry name" value="CopC"/>
    <property type="match status" value="1"/>
</dbReference>